<dbReference type="RefSeq" id="WP_204731059.1">
    <property type="nucleotide sequence ID" value="NZ_JAFBDK010000037.1"/>
</dbReference>
<dbReference type="Proteomes" id="UP001597561">
    <property type="component" value="Unassembled WGS sequence"/>
</dbReference>
<keyword evidence="2" id="KW-1185">Reference proteome</keyword>
<comment type="caution">
    <text evidence="1">The sequence shown here is derived from an EMBL/GenBank/DDBJ whole genome shotgun (WGS) entry which is preliminary data.</text>
</comment>
<evidence type="ECO:0000313" key="2">
    <source>
        <dbReference type="Proteomes" id="UP001597561"/>
    </source>
</evidence>
<organism evidence="1 2">
    <name type="scientific">Jeotgalibacillus terrae</name>
    <dbReference type="NCBI Taxonomy" id="587735"/>
    <lineage>
        <taxon>Bacteria</taxon>
        <taxon>Bacillati</taxon>
        <taxon>Bacillota</taxon>
        <taxon>Bacilli</taxon>
        <taxon>Bacillales</taxon>
        <taxon>Caryophanaceae</taxon>
        <taxon>Jeotgalibacillus</taxon>
    </lineage>
</organism>
<sequence>MATYLFHLLVNRCNYTQRRSRPIRNTCLLIDSTTITLGKSRMPWAPYHGELLGIKLNVAYTTETEMPLHVKKTTGLLHDRPADISLAHSNVILV</sequence>
<evidence type="ECO:0000313" key="1">
    <source>
        <dbReference type="EMBL" id="MFD2913944.1"/>
    </source>
</evidence>
<protein>
    <recommendedName>
        <fullName evidence="3">Transposase DDE domain-containing protein</fullName>
    </recommendedName>
</protein>
<name>A0ABW5ZLZ0_9BACL</name>
<evidence type="ECO:0008006" key="3">
    <source>
        <dbReference type="Google" id="ProtNLM"/>
    </source>
</evidence>
<accession>A0ABW5ZLZ0</accession>
<reference evidence="2" key="1">
    <citation type="journal article" date="2019" name="Int. J. Syst. Evol. Microbiol.">
        <title>The Global Catalogue of Microorganisms (GCM) 10K type strain sequencing project: providing services to taxonomists for standard genome sequencing and annotation.</title>
        <authorList>
            <consortium name="The Broad Institute Genomics Platform"/>
            <consortium name="The Broad Institute Genome Sequencing Center for Infectious Disease"/>
            <person name="Wu L."/>
            <person name="Ma J."/>
        </authorList>
    </citation>
    <scope>NUCLEOTIDE SEQUENCE [LARGE SCALE GENOMIC DNA]</scope>
    <source>
        <strain evidence="2">KCTC 13528</strain>
    </source>
</reference>
<gene>
    <name evidence="1" type="ORF">ACFS5P_18795</name>
</gene>
<proteinExistence type="predicted"/>
<dbReference type="EMBL" id="JBHUPG010000052">
    <property type="protein sequence ID" value="MFD2913944.1"/>
    <property type="molecule type" value="Genomic_DNA"/>
</dbReference>